<feature type="compositionally biased region" description="Basic and acidic residues" evidence="1">
    <location>
        <begin position="195"/>
        <end position="217"/>
    </location>
</feature>
<evidence type="ECO:0000256" key="2">
    <source>
        <dbReference type="SAM" id="SignalP"/>
    </source>
</evidence>
<name>A0ABN3CMM5_9ACTN</name>
<feature type="chain" id="PRO_5047199457" description="Lipoprotein" evidence="2">
    <location>
        <begin position="21"/>
        <end position="306"/>
    </location>
</feature>
<dbReference type="SUPFAM" id="SSF50969">
    <property type="entry name" value="YVTN repeat-like/Quinoprotein amine dehydrogenase"/>
    <property type="match status" value="1"/>
</dbReference>
<protein>
    <recommendedName>
        <fullName evidence="5">Lipoprotein</fullName>
    </recommendedName>
</protein>
<dbReference type="EMBL" id="BAAAQX010000017">
    <property type="protein sequence ID" value="GAA2210709.1"/>
    <property type="molecule type" value="Genomic_DNA"/>
</dbReference>
<dbReference type="InterPro" id="IPR011044">
    <property type="entry name" value="Quino_amine_DH_bsu"/>
</dbReference>
<evidence type="ECO:0000256" key="1">
    <source>
        <dbReference type="SAM" id="MobiDB-lite"/>
    </source>
</evidence>
<proteinExistence type="predicted"/>
<gene>
    <name evidence="3" type="ORF">GCM10009850_061680</name>
</gene>
<organism evidence="3 4">
    <name type="scientific">Nonomuraea monospora</name>
    <dbReference type="NCBI Taxonomy" id="568818"/>
    <lineage>
        <taxon>Bacteria</taxon>
        <taxon>Bacillati</taxon>
        <taxon>Actinomycetota</taxon>
        <taxon>Actinomycetes</taxon>
        <taxon>Streptosporangiales</taxon>
        <taxon>Streptosporangiaceae</taxon>
        <taxon>Nonomuraea</taxon>
    </lineage>
</organism>
<evidence type="ECO:0008006" key="5">
    <source>
        <dbReference type="Google" id="ProtNLM"/>
    </source>
</evidence>
<sequence>MALLAMALTSCSTPSTTAVAGPTTPSPTLGPWDHPRTEFVVQYALPKKDGCNADLEAWPSPGTATCVGWQLHLIAKEGVHAGELGGKFCDLDECRSGNVIPDAVSGVSTGPGAWRSVAMAVSADGRRVAYLSAVERRFVGVDLRKKLKRHLSPVLTPDEMTKTSILADGGTFTVWYGAKGLRTDFTTGRSTPRPKPKEEWGYDASPDGKRDAGVNDEASRNGTLEFRDAATRRVTRRLVLPGLGGATKSTVMQWRGNDEILLKMHSAEGADHLGWFLVSAASGGLRRLPGLPPDEETVVGAPRPPQ</sequence>
<keyword evidence="2" id="KW-0732">Signal</keyword>
<comment type="caution">
    <text evidence="3">The sequence shown here is derived from an EMBL/GenBank/DDBJ whole genome shotgun (WGS) entry which is preliminary data.</text>
</comment>
<feature type="signal peptide" evidence="2">
    <location>
        <begin position="1"/>
        <end position="20"/>
    </location>
</feature>
<feature type="region of interest" description="Disordered" evidence="1">
    <location>
        <begin position="186"/>
        <end position="217"/>
    </location>
</feature>
<accession>A0ABN3CMM5</accession>
<keyword evidence="4" id="KW-1185">Reference proteome</keyword>
<reference evidence="3 4" key="1">
    <citation type="journal article" date="2019" name="Int. J. Syst. Evol. Microbiol.">
        <title>The Global Catalogue of Microorganisms (GCM) 10K type strain sequencing project: providing services to taxonomists for standard genome sequencing and annotation.</title>
        <authorList>
            <consortium name="The Broad Institute Genomics Platform"/>
            <consortium name="The Broad Institute Genome Sequencing Center for Infectious Disease"/>
            <person name="Wu L."/>
            <person name="Ma J."/>
        </authorList>
    </citation>
    <scope>NUCLEOTIDE SEQUENCE [LARGE SCALE GENOMIC DNA]</scope>
    <source>
        <strain evidence="3 4">JCM 16114</strain>
    </source>
</reference>
<evidence type="ECO:0000313" key="3">
    <source>
        <dbReference type="EMBL" id="GAA2210709.1"/>
    </source>
</evidence>
<evidence type="ECO:0000313" key="4">
    <source>
        <dbReference type="Proteomes" id="UP001499843"/>
    </source>
</evidence>
<dbReference type="Proteomes" id="UP001499843">
    <property type="component" value="Unassembled WGS sequence"/>
</dbReference>